<keyword evidence="3" id="KW-1185">Reference proteome</keyword>
<dbReference type="GO" id="GO:0016491">
    <property type="term" value="F:oxidoreductase activity"/>
    <property type="evidence" value="ECO:0007669"/>
    <property type="project" value="InterPro"/>
</dbReference>
<dbReference type="AlphaFoldDB" id="A0AAN2BJT7"/>
<dbReference type="EMBL" id="AP023086">
    <property type="protein sequence ID" value="BCD97279.1"/>
    <property type="molecule type" value="Genomic_DNA"/>
</dbReference>
<dbReference type="KEGG" id="marq:MARGE09_P1480"/>
<dbReference type="InterPro" id="IPR020471">
    <property type="entry name" value="AKR"/>
</dbReference>
<sequence length="292" mass="32046">MSSLSLSPLVLGFWRLKHWGYSPQQILAFVEQAVELGVTSMDHAMVYRSEAPFGEAMALKPSVRDQIQIITKCGIRPMGFGELGAQGVNHYDFSKAYTMQSVEASLRDLQTDRIDLLLLHRPDFLMDISEVAETFAQLNADGKVLHFGVSNFTPAQVEALQSALPDALVTNQVEFSPLNMAALSDGTFDQAQRLGMRPMLWSCLAGGRLFSPESERDKAVVAALQGVAQELGADSIEAVVYAWLLALPCNPYPILGTSKIARVADAVKALDIKLTREQWYRIWEASNGASVP</sequence>
<evidence type="ECO:0000313" key="2">
    <source>
        <dbReference type="EMBL" id="BCD97279.1"/>
    </source>
</evidence>
<accession>A0AAN2BJT7</accession>
<proteinExistence type="predicted"/>
<organism evidence="2 3">
    <name type="scientific">Marinagarivorans cellulosilyticus</name>
    <dbReference type="NCBI Taxonomy" id="2721545"/>
    <lineage>
        <taxon>Bacteria</taxon>
        <taxon>Pseudomonadati</taxon>
        <taxon>Pseudomonadota</taxon>
        <taxon>Gammaproteobacteria</taxon>
        <taxon>Cellvibrionales</taxon>
        <taxon>Cellvibrionaceae</taxon>
        <taxon>Marinagarivorans</taxon>
    </lineage>
</organism>
<gene>
    <name evidence="2" type="ORF">MARGE09_P1480</name>
</gene>
<dbReference type="Gene3D" id="3.20.20.100">
    <property type="entry name" value="NADP-dependent oxidoreductase domain"/>
    <property type="match status" value="1"/>
</dbReference>
<feature type="domain" description="NADP-dependent oxidoreductase" evidence="1">
    <location>
        <begin position="8"/>
        <end position="285"/>
    </location>
</feature>
<dbReference type="Pfam" id="PF00248">
    <property type="entry name" value="Aldo_ket_red"/>
    <property type="match status" value="1"/>
</dbReference>
<reference evidence="2 3" key="1">
    <citation type="journal article" date="2022" name="IScience">
        <title>An ultrasensitive nanofiber-based assay for enzymatic hydrolysis and deep-sea microbial degradation of cellulose.</title>
        <authorList>
            <person name="Tsudome M."/>
            <person name="Tachioka M."/>
            <person name="Miyazaki M."/>
            <person name="Uchimura K."/>
            <person name="Tsuda M."/>
            <person name="Takaki Y."/>
            <person name="Deguchi S."/>
        </authorList>
    </citation>
    <scope>NUCLEOTIDE SEQUENCE [LARGE SCALE GENOMIC DNA]</scope>
    <source>
        <strain evidence="2 3">GE09</strain>
    </source>
</reference>
<name>A0AAN2BJT7_9GAMM</name>
<dbReference type="SUPFAM" id="SSF51430">
    <property type="entry name" value="NAD(P)-linked oxidoreductase"/>
    <property type="match status" value="1"/>
</dbReference>
<dbReference type="GO" id="GO:0005829">
    <property type="term" value="C:cytosol"/>
    <property type="evidence" value="ECO:0007669"/>
    <property type="project" value="TreeGrafter"/>
</dbReference>
<dbReference type="PANTHER" id="PTHR43364:SF1">
    <property type="entry name" value="OXIDOREDUCTASE YDHF"/>
    <property type="match status" value="1"/>
</dbReference>
<dbReference type="PRINTS" id="PR00069">
    <property type="entry name" value="ALDKETRDTASE"/>
</dbReference>
<dbReference type="InterPro" id="IPR023210">
    <property type="entry name" value="NADP_OxRdtase_dom"/>
</dbReference>
<dbReference type="CDD" id="cd19092">
    <property type="entry name" value="AKR_BsYcsN_EcYdhF-like"/>
    <property type="match status" value="1"/>
</dbReference>
<evidence type="ECO:0000259" key="1">
    <source>
        <dbReference type="Pfam" id="PF00248"/>
    </source>
</evidence>
<protein>
    <recommendedName>
        <fullName evidence="1">NADP-dependent oxidoreductase domain-containing protein</fullName>
    </recommendedName>
</protein>
<dbReference type="PANTHER" id="PTHR43364">
    <property type="entry name" value="NADH-SPECIFIC METHYLGLYOXAL REDUCTASE-RELATED"/>
    <property type="match status" value="1"/>
</dbReference>
<dbReference type="InterPro" id="IPR036812">
    <property type="entry name" value="NAD(P)_OxRdtase_dom_sf"/>
</dbReference>
<evidence type="ECO:0000313" key="3">
    <source>
        <dbReference type="Proteomes" id="UP001320119"/>
    </source>
</evidence>
<dbReference type="InterPro" id="IPR050523">
    <property type="entry name" value="AKR_Detox_Biosynth"/>
</dbReference>
<dbReference type="Proteomes" id="UP001320119">
    <property type="component" value="Chromosome"/>
</dbReference>
<dbReference type="RefSeq" id="WP_236986750.1">
    <property type="nucleotide sequence ID" value="NZ_AP023086.1"/>
</dbReference>